<dbReference type="SUPFAM" id="SSF47413">
    <property type="entry name" value="lambda repressor-like DNA-binding domains"/>
    <property type="match status" value="1"/>
</dbReference>
<dbReference type="Gene3D" id="1.10.260.40">
    <property type="entry name" value="lambda repressor-like DNA-binding domains"/>
    <property type="match status" value="1"/>
</dbReference>
<dbReference type="KEGG" id="tes:BW730_14335"/>
<dbReference type="GO" id="GO:0003677">
    <property type="term" value="F:DNA binding"/>
    <property type="evidence" value="ECO:0007669"/>
    <property type="project" value="InterPro"/>
</dbReference>
<sequence length="67" mass="7109">MQQIGATVREVRVERGMTQDGLAVAAGVSRPTVARIETGYGVAMPSLQAVAKVLRLKVNVSVERTDA</sequence>
<dbReference type="EMBL" id="CP019606">
    <property type="protein sequence ID" value="AQP49387.1"/>
    <property type="molecule type" value="Genomic_DNA"/>
</dbReference>
<gene>
    <name evidence="2" type="ORF">BW730_14335</name>
</gene>
<evidence type="ECO:0000313" key="2">
    <source>
        <dbReference type="EMBL" id="AQP49387.1"/>
    </source>
</evidence>
<dbReference type="Pfam" id="PF01381">
    <property type="entry name" value="HTH_3"/>
    <property type="match status" value="1"/>
</dbReference>
<name>A0A1Q2CTG2_9ACTN</name>
<dbReference type="CDD" id="cd00093">
    <property type="entry name" value="HTH_XRE"/>
    <property type="match status" value="1"/>
</dbReference>
<dbReference type="InterPro" id="IPR010982">
    <property type="entry name" value="Lambda_DNA-bd_dom_sf"/>
</dbReference>
<keyword evidence="3" id="KW-1185">Reference proteome</keyword>
<feature type="domain" description="HTH cro/C1-type" evidence="1">
    <location>
        <begin position="8"/>
        <end position="61"/>
    </location>
</feature>
<dbReference type="STRING" id="1332264.BW730_14335"/>
<proteinExistence type="predicted"/>
<evidence type="ECO:0000313" key="3">
    <source>
        <dbReference type="Proteomes" id="UP000188145"/>
    </source>
</evidence>
<dbReference type="AlphaFoldDB" id="A0A1Q2CTG2"/>
<reference evidence="3" key="1">
    <citation type="submission" date="2017-02" db="EMBL/GenBank/DDBJ databases">
        <title>Tessaracoccus aquaemaris sp. nov., isolated from the intestine of a Korean rockfish, Sebastes schlegelii, in a marine aquaculture pond.</title>
        <authorList>
            <person name="Tak E.J."/>
            <person name="Bae J.-W."/>
        </authorList>
    </citation>
    <scope>NUCLEOTIDE SEQUENCE [LARGE SCALE GENOMIC DNA]</scope>
    <source>
        <strain evidence="3">NSG39</strain>
    </source>
</reference>
<evidence type="ECO:0000259" key="1">
    <source>
        <dbReference type="PROSITE" id="PS50943"/>
    </source>
</evidence>
<dbReference type="SMART" id="SM00530">
    <property type="entry name" value="HTH_XRE"/>
    <property type="match status" value="1"/>
</dbReference>
<dbReference type="Proteomes" id="UP000188145">
    <property type="component" value="Chromosome"/>
</dbReference>
<dbReference type="InterPro" id="IPR001387">
    <property type="entry name" value="Cro/C1-type_HTH"/>
</dbReference>
<dbReference type="PROSITE" id="PS50943">
    <property type="entry name" value="HTH_CROC1"/>
    <property type="match status" value="1"/>
</dbReference>
<protein>
    <recommendedName>
        <fullName evidence="1">HTH cro/C1-type domain-containing protein</fullName>
    </recommendedName>
</protein>
<accession>A0A1Q2CTG2</accession>
<organism evidence="2 3">
    <name type="scientific">Tessaracoccus aquimaris</name>
    <dbReference type="NCBI Taxonomy" id="1332264"/>
    <lineage>
        <taxon>Bacteria</taxon>
        <taxon>Bacillati</taxon>
        <taxon>Actinomycetota</taxon>
        <taxon>Actinomycetes</taxon>
        <taxon>Propionibacteriales</taxon>
        <taxon>Propionibacteriaceae</taxon>
        <taxon>Tessaracoccus</taxon>
    </lineage>
</organism>